<protein>
    <submittedName>
        <fullName evidence="1">Uncharacterized protein</fullName>
    </submittedName>
</protein>
<comment type="caution">
    <text evidence="1">The sequence shown here is derived from an EMBL/GenBank/DDBJ whole genome shotgun (WGS) entry which is preliminary data.</text>
</comment>
<organism evidence="1 2">
    <name type="scientific">Seminavis robusta</name>
    <dbReference type="NCBI Taxonomy" id="568900"/>
    <lineage>
        <taxon>Eukaryota</taxon>
        <taxon>Sar</taxon>
        <taxon>Stramenopiles</taxon>
        <taxon>Ochrophyta</taxon>
        <taxon>Bacillariophyta</taxon>
        <taxon>Bacillariophyceae</taxon>
        <taxon>Bacillariophycidae</taxon>
        <taxon>Naviculales</taxon>
        <taxon>Naviculaceae</taxon>
        <taxon>Seminavis</taxon>
    </lineage>
</organism>
<keyword evidence="2" id="KW-1185">Reference proteome</keyword>
<dbReference type="EMBL" id="CAICTM010001332">
    <property type="protein sequence ID" value="CAB9522725.1"/>
    <property type="molecule type" value="Genomic_DNA"/>
</dbReference>
<dbReference type="Proteomes" id="UP001153069">
    <property type="component" value="Unassembled WGS sequence"/>
</dbReference>
<dbReference type="SUPFAM" id="SSF52266">
    <property type="entry name" value="SGNH hydrolase"/>
    <property type="match status" value="1"/>
</dbReference>
<gene>
    <name evidence="1" type="ORF">SEMRO_1334_G263810.1</name>
</gene>
<sequence>MPNDGANLKNETDYSHEKDLKCEGSNIFIPAVPDPLASERVLAAVSSDDDDQYPVTCQVKIDTSPNSPPNHAAKSGWILTSIDCHGKEKSVGGDEFYIAYTAPISSKDDDTTTEERRPYTAVALVEDCKDGTYWLDFCATPTSPRTPTAEYGGHLTIWFQYSCGLGSMAPPTKQAWVNGAYTHRKYQVDLIQNHHKRPTIRPFYHPNLTCCRLPLQQPAIDLSQFDLIVAFGDSTMEQLLRQRPNKKGKYFFQHNLSYGEKVSFGLNTQTVSAFLELLEKGSGSHLSNQKAYRRRAVMIGSAMWDILDSKDTLQGTDYKDHQQACRNYVRAIRQRYPDVTILWKSPTAVHIHAVDLDRLVVSKIGEAALFGIERIRYMSASRSSYLYNVQKALILEEQQHDDKLLFLDLYEATYLSADWLFPSDGRHYRPDLNRLMLQWFYPSTSSVPDASSRSNETVDVESVVVKGDGKGGMLVDMPKPYYIDPTMKDL</sequence>
<name>A0A9N8EQA0_9STRA</name>
<evidence type="ECO:0000313" key="1">
    <source>
        <dbReference type="EMBL" id="CAB9522725.1"/>
    </source>
</evidence>
<evidence type="ECO:0000313" key="2">
    <source>
        <dbReference type="Proteomes" id="UP001153069"/>
    </source>
</evidence>
<reference evidence="1" key="1">
    <citation type="submission" date="2020-06" db="EMBL/GenBank/DDBJ databases">
        <authorList>
            <consortium name="Plant Systems Biology data submission"/>
        </authorList>
    </citation>
    <scope>NUCLEOTIDE SEQUENCE</scope>
    <source>
        <strain evidence="1">D6</strain>
    </source>
</reference>
<dbReference type="AlphaFoldDB" id="A0A9N8EQA0"/>
<proteinExistence type="predicted"/>
<dbReference type="Gene3D" id="3.40.50.1110">
    <property type="entry name" value="SGNH hydrolase"/>
    <property type="match status" value="1"/>
</dbReference>
<dbReference type="InterPro" id="IPR036514">
    <property type="entry name" value="SGNH_hydro_sf"/>
</dbReference>
<dbReference type="OrthoDB" id="41967at2759"/>
<accession>A0A9N8EQA0</accession>